<dbReference type="SUPFAM" id="SSF51338">
    <property type="entry name" value="Composite domain of metallo-dependent hydrolases"/>
    <property type="match status" value="1"/>
</dbReference>
<reference evidence="3 4" key="1">
    <citation type="submission" date="2015-09" db="EMBL/GenBank/DDBJ databases">
        <authorList>
            <consortium name="Pathogen Informatics"/>
        </authorList>
    </citation>
    <scope>NUCLEOTIDE SEQUENCE [LARGE SCALE GENOMIC DNA]</scope>
    <source>
        <strain evidence="3 4">2789STDY5834855</strain>
    </source>
</reference>
<proteinExistence type="predicted"/>
<dbReference type="SUPFAM" id="SSF51556">
    <property type="entry name" value="Metallo-dependent hydrolases"/>
    <property type="match status" value="1"/>
</dbReference>
<comment type="cofactor">
    <cofactor evidence="1">
        <name>Zn(2+)</name>
        <dbReference type="ChEBI" id="CHEBI:29105"/>
    </cofactor>
</comment>
<dbReference type="AlphaFoldDB" id="A0A174DZI3"/>
<accession>A0A174DZI3</accession>
<dbReference type="EMBL" id="CYZV01000019">
    <property type="protein sequence ID" value="CUO29606.1"/>
    <property type="molecule type" value="Genomic_DNA"/>
</dbReference>
<protein>
    <submittedName>
        <fullName evidence="3">D-hydantoinase</fullName>
        <ecNumber evidence="3">3.5.2.-</ecNumber>
    </submittedName>
</protein>
<evidence type="ECO:0000259" key="2">
    <source>
        <dbReference type="Pfam" id="PF01979"/>
    </source>
</evidence>
<organism evidence="3 4">
    <name type="scientific">Clostridium disporicum</name>
    <dbReference type="NCBI Taxonomy" id="84024"/>
    <lineage>
        <taxon>Bacteria</taxon>
        <taxon>Bacillati</taxon>
        <taxon>Bacillota</taxon>
        <taxon>Clostridia</taxon>
        <taxon>Eubacteriales</taxon>
        <taxon>Clostridiaceae</taxon>
        <taxon>Clostridium</taxon>
    </lineage>
</organism>
<dbReference type="Pfam" id="PF01979">
    <property type="entry name" value="Amidohydro_1"/>
    <property type="match status" value="1"/>
</dbReference>
<dbReference type="InterPro" id="IPR032466">
    <property type="entry name" value="Metal_Hydrolase"/>
</dbReference>
<dbReference type="InterPro" id="IPR006680">
    <property type="entry name" value="Amidohydro-rel"/>
</dbReference>
<dbReference type="Gene3D" id="3.20.20.140">
    <property type="entry name" value="Metal-dependent hydrolases"/>
    <property type="match status" value="1"/>
</dbReference>
<name>A0A174DZI3_9CLOT</name>
<evidence type="ECO:0000256" key="1">
    <source>
        <dbReference type="ARBA" id="ARBA00001947"/>
    </source>
</evidence>
<sequence>MHDLGIKNGTVYLNGGFFNCNIYIKNGVITNITNEDLGCKIEENASGKLVLPGFIDPHVHFSLGVGSNISSDDFYTGSIKGVLGGVTTYIDFLDPIKSVEEIEEAYKNRMKLAEKSVSDYAFHTTIANPKSSPEEIIKAGIEKAITSIKLFTTYADTDRRTYDKYIYDLLKLSKKYNVRVVIHAENDELVSDDKKVKVKDHEVSRPVVSEVTEVLKLAEMARETGGLLYIVHVSCGTTVKRLKECFSKELKSKQIILESCPHYYLFNSEIYKGEEGYLYLMTPPLRPEEERKLLYEQIDFITTIGTDHCPFAKELKNKKYTSEIAMGIGGIQYSFQNMYTEFGRKIISKFTDGPAKAYGLYPQKGSLMVGSYADIVIYDENIKEVINDSESIYDGKSMKGKIEKVFLRGKLIAEKGKVLESKGSYVNRNEISLFDNNSRL</sequence>
<dbReference type="GO" id="GO:0016812">
    <property type="term" value="F:hydrolase activity, acting on carbon-nitrogen (but not peptide) bonds, in cyclic amides"/>
    <property type="evidence" value="ECO:0007669"/>
    <property type="project" value="TreeGrafter"/>
</dbReference>
<dbReference type="PANTHER" id="PTHR11647">
    <property type="entry name" value="HYDRANTOINASE/DIHYDROPYRIMIDINASE FAMILY MEMBER"/>
    <property type="match status" value="1"/>
</dbReference>
<dbReference type="InterPro" id="IPR050378">
    <property type="entry name" value="Metallo-dep_Hydrolases_sf"/>
</dbReference>
<dbReference type="EC" id="3.5.2.-" evidence="3"/>
<dbReference type="Proteomes" id="UP000095558">
    <property type="component" value="Unassembled WGS sequence"/>
</dbReference>
<dbReference type="InterPro" id="IPR011059">
    <property type="entry name" value="Metal-dep_hydrolase_composite"/>
</dbReference>
<evidence type="ECO:0000313" key="3">
    <source>
        <dbReference type="EMBL" id="CUO29606.1"/>
    </source>
</evidence>
<dbReference type="Gene3D" id="2.30.40.10">
    <property type="entry name" value="Urease, subunit C, domain 1"/>
    <property type="match status" value="1"/>
</dbReference>
<feature type="domain" description="Amidohydrolase-related" evidence="2">
    <location>
        <begin position="49"/>
        <end position="411"/>
    </location>
</feature>
<dbReference type="OrthoDB" id="9765462at2"/>
<gene>
    <name evidence="3" type="ORF">ERS852470_01935</name>
</gene>
<evidence type="ECO:0000313" key="4">
    <source>
        <dbReference type="Proteomes" id="UP000095558"/>
    </source>
</evidence>
<dbReference type="RefSeq" id="WP_055276613.1">
    <property type="nucleotide sequence ID" value="NZ_CYZV01000019.1"/>
</dbReference>
<dbReference type="GO" id="GO:0005829">
    <property type="term" value="C:cytosol"/>
    <property type="evidence" value="ECO:0007669"/>
    <property type="project" value="TreeGrafter"/>
</dbReference>
<dbReference type="PANTHER" id="PTHR11647:SF1">
    <property type="entry name" value="COLLAPSIN RESPONSE MEDIATOR PROTEIN"/>
    <property type="match status" value="1"/>
</dbReference>
<keyword evidence="3" id="KW-0378">Hydrolase</keyword>